<evidence type="ECO:0000313" key="1">
    <source>
        <dbReference type="EMBL" id="VVJ96298.1"/>
    </source>
</evidence>
<protein>
    <recommendedName>
        <fullName evidence="3">DUF4224 domain-containing protein</fullName>
    </recommendedName>
</protein>
<sequence>MIQLSKLEKSTLREISQWENFYEHWRPKTRAKLERMGFVENIAPEGKQ</sequence>
<name>A0ABY6WZC1_9ENTR</name>
<reference evidence="1 2" key="1">
    <citation type="submission" date="2019-09" db="EMBL/GenBank/DDBJ databases">
        <authorList>
            <consortium name="Pathogen Informatics"/>
        </authorList>
    </citation>
    <scope>NUCLEOTIDE SEQUENCE [LARGE SCALE GENOMIC DNA]</scope>
    <source>
        <strain evidence="1 2">EuSCAPE_IL010</strain>
    </source>
</reference>
<dbReference type="Proteomes" id="UP000259400">
    <property type="component" value="Unassembled WGS sequence"/>
</dbReference>
<gene>
    <name evidence="1" type="ORF">SAMEA3538468_03343</name>
</gene>
<evidence type="ECO:0008006" key="3">
    <source>
        <dbReference type="Google" id="ProtNLM"/>
    </source>
</evidence>
<comment type="caution">
    <text evidence="1">The sequence shown here is derived from an EMBL/GenBank/DDBJ whole genome shotgun (WGS) entry which is preliminary data.</text>
</comment>
<organism evidence="1 2">
    <name type="scientific">Klebsiella quasivariicola</name>
    <dbReference type="NCBI Taxonomy" id="2026240"/>
    <lineage>
        <taxon>Bacteria</taxon>
        <taxon>Pseudomonadati</taxon>
        <taxon>Pseudomonadota</taxon>
        <taxon>Gammaproteobacteria</taxon>
        <taxon>Enterobacterales</taxon>
        <taxon>Enterobacteriaceae</taxon>
        <taxon>Klebsiella/Raoultella group</taxon>
        <taxon>Klebsiella</taxon>
        <taxon>Klebsiella pneumoniae complex</taxon>
    </lineage>
</organism>
<evidence type="ECO:0000313" key="2">
    <source>
        <dbReference type="Proteomes" id="UP000259400"/>
    </source>
</evidence>
<keyword evidence="2" id="KW-1185">Reference proteome</keyword>
<proteinExistence type="predicted"/>
<dbReference type="EMBL" id="UJYZ02000015">
    <property type="protein sequence ID" value="VVJ96298.1"/>
    <property type="molecule type" value="Genomic_DNA"/>
</dbReference>
<accession>A0ABY6WZC1</accession>